<sequence length="483" mass="52094">MAQLSSFSPTLVWHFFEKICSIPHPSRHEQALASWITEWANAEGLAVKQDKVGNLFIKKPATPGMENRKPVVLQAHLDMVPQANADTPHDFTKDPIDAYVDGEWVTARGTTLGADNGIGMAACLAVLADKSLKHGPLEVLLTSDEETGMTGAFGLEAGWLEGEILINTDSEEDGEVYMGCAGGVDANIRFPLELIAAPAGEAFELQVKGLVGGHSGGDIHRGRGNANKLLVRLLKAAQDLNVELAEIHGGTLRNAIPREARATLIVPGASVNAFKALVDRFTGIYQSELAATEPNLTLLLTQTTAPAKVMSTALRDRLLDALMACPNGVMRMSDSMAGVVETSTNLGVIKTLDGEVYIQCLIRSLIDSGRDQIEQMTRSLFALAGASCEFTGAYPGWAPNVNSPVMELVRGAYQELFGSRPNIMVIHAGLECGLFKSAYPEWDMVSFGPTIRGAHSPDERVHIVAVERFWQLLSRVLEQIPAK</sequence>
<comment type="similarity">
    <text evidence="13">Belongs to the peptidase M20C family.</text>
</comment>
<evidence type="ECO:0000256" key="15">
    <source>
        <dbReference type="ARBA" id="ARBA00075285"/>
    </source>
</evidence>
<dbReference type="SUPFAM" id="SSF55031">
    <property type="entry name" value="Bacterial exopeptidase dimerisation domain"/>
    <property type="match status" value="1"/>
</dbReference>
<proteinExistence type="inferred from homology"/>
<keyword evidence="7" id="KW-0224">Dipeptidase</keyword>
<reference evidence="20 21" key="2">
    <citation type="journal article" date="2016" name="Genome Announc.">
        <title>Complete Genome Sequence of the Highly Virulent Aeromonas schubertii Strain WL1483, Isolated from Diseased Snakehead Fish (Channa argus) in China.</title>
        <authorList>
            <person name="Liu L."/>
            <person name="Li N."/>
            <person name="Zhang D."/>
            <person name="Fu X."/>
            <person name="Shi C."/>
            <person name="Lin Q."/>
            <person name="Hao G."/>
        </authorList>
    </citation>
    <scope>NUCLEOTIDE SEQUENCE [LARGE SCALE GENOMIC DNA]</scope>
    <source>
        <strain evidence="20 21">WL1483</strain>
    </source>
</reference>
<dbReference type="PATRIC" id="fig|652.5.peg.3372"/>
<dbReference type="GO" id="GO:0005829">
    <property type="term" value="C:cytosol"/>
    <property type="evidence" value="ECO:0007669"/>
    <property type="project" value="TreeGrafter"/>
</dbReference>
<keyword evidence="8" id="KW-0482">Metalloprotease</keyword>
<evidence type="ECO:0000256" key="13">
    <source>
        <dbReference type="ARBA" id="ARBA00061423"/>
    </source>
</evidence>
<dbReference type="GO" id="GO:0006508">
    <property type="term" value="P:proteolysis"/>
    <property type="evidence" value="ECO:0007669"/>
    <property type="project" value="UniProtKB-KW"/>
</dbReference>
<dbReference type="Pfam" id="PF01546">
    <property type="entry name" value="Peptidase_M20"/>
    <property type="match status" value="1"/>
</dbReference>
<keyword evidence="3" id="KW-0645">Protease</keyword>
<evidence type="ECO:0000313" key="21">
    <source>
        <dbReference type="Proteomes" id="UP000058114"/>
    </source>
</evidence>
<dbReference type="InterPro" id="IPR036264">
    <property type="entry name" value="Bact_exopeptidase_dim_dom"/>
</dbReference>
<organism evidence="20 21">
    <name type="scientific">Aeromonas schubertii</name>
    <dbReference type="NCBI Taxonomy" id="652"/>
    <lineage>
        <taxon>Bacteria</taxon>
        <taxon>Pseudomonadati</taxon>
        <taxon>Pseudomonadota</taxon>
        <taxon>Gammaproteobacteria</taxon>
        <taxon>Aeromonadales</taxon>
        <taxon>Aeromonadaceae</taxon>
        <taxon>Aeromonas</taxon>
    </lineage>
</organism>
<evidence type="ECO:0000256" key="3">
    <source>
        <dbReference type="ARBA" id="ARBA00022670"/>
    </source>
</evidence>
<evidence type="ECO:0000256" key="18">
    <source>
        <dbReference type="ARBA" id="ARBA00078074"/>
    </source>
</evidence>
<keyword evidence="6" id="KW-0862">Zinc</keyword>
<evidence type="ECO:0000259" key="19">
    <source>
        <dbReference type="Pfam" id="PF07687"/>
    </source>
</evidence>
<protein>
    <recommendedName>
        <fullName evidence="14">Cytosol non-specific dipeptidase</fullName>
        <ecNumber evidence="11">3.4.13.18</ecNumber>
    </recommendedName>
    <alternativeName>
        <fullName evidence="17">Aminoacyl-histidine dipeptidase</fullName>
    </alternativeName>
    <alternativeName>
        <fullName evidence="16">Beta-alanyl-histidine dipeptidase</fullName>
    </alternativeName>
    <alternativeName>
        <fullName evidence="15">Carnosinase</fullName>
    </alternativeName>
    <alternativeName>
        <fullName evidence="12">Peptidase D</fullName>
    </alternativeName>
    <alternativeName>
        <fullName evidence="18">Xaa-His dipeptidase</fullName>
    </alternativeName>
</protein>
<evidence type="ECO:0000256" key="12">
    <source>
        <dbReference type="ARBA" id="ARBA00044252"/>
    </source>
</evidence>
<dbReference type="KEGG" id="asr:WL1483_3160"/>
<dbReference type="EC" id="3.4.13.18" evidence="11"/>
<gene>
    <name evidence="20" type="primary">pepD</name>
    <name evidence="20" type="ORF">WL1483_3160</name>
</gene>
<evidence type="ECO:0000256" key="9">
    <source>
        <dbReference type="ARBA" id="ARBA00023285"/>
    </source>
</evidence>
<dbReference type="Gene3D" id="3.40.630.10">
    <property type="entry name" value="Zn peptidases"/>
    <property type="match status" value="2"/>
</dbReference>
<evidence type="ECO:0000256" key="6">
    <source>
        <dbReference type="ARBA" id="ARBA00022833"/>
    </source>
</evidence>
<dbReference type="PANTHER" id="PTHR43501">
    <property type="entry name" value="CYTOSOL NON-SPECIFIC DIPEPTIDASE"/>
    <property type="match status" value="1"/>
</dbReference>
<comment type="cofactor">
    <cofactor evidence="1">
        <name>Co(2+)</name>
        <dbReference type="ChEBI" id="CHEBI:48828"/>
    </cofactor>
</comment>
<evidence type="ECO:0000256" key="5">
    <source>
        <dbReference type="ARBA" id="ARBA00022801"/>
    </source>
</evidence>
<evidence type="ECO:0000313" key="20">
    <source>
        <dbReference type="EMBL" id="ALP42579.1"/>
    </source>
</evidence>
<dbReference type="PIRSF" id="PIRSF016599">
    <property type="entry name" value="Xaa-His_dipept"/>
    <property type="match status" value="1"/>
</dbReference>
<evidence type="ECO:0000256" key="7">
    <source>
        <dbReference type="ARBA" id="ARBA00022997"/>
    </source>
</evidence>
<dbReference type="FunFam" id="3.40.630.10:FF:000015">
    <property type="entry name" value="Aminoacyl-histidine dipeptidase PepD"/>
    <property type="match status" value="1"/>
</dbReference>
<dbReference type="Pfam" id="PF07687">
    <property type="entry name" value="M20_dimer"/>
    <property type="match status" value="1"/>
</dbReference>
<dbReference type="EMBL" id="CP013067">
    <property type="protein sequence ID" value="ALP42579.1"/>
    <property type="molecule type" value="Genomic_DNA"/>
</dbReference>
<evidence type="ECO:0000256" key="14">
    <source>
        <dbReference type="ARBA" id="ARBA00071271"/>
    </source>
</evidence>
<dbReference type="Proteomes" id="UP000058114">
    <property type="component" value="Chromosome"/>
</dbReference>
<dbReference type="AlphaFoldDB" id="A0A0S2SLL4"/>
<evidence type="ECO:0000256" key="17">
    <source>
        <dbReference type="ARBA" id="ARBA00077688"/>
    </source>
</evidence>
<dbReference type="FunFam" id="3.40.630.10:FF:000018">
    <property type="entry name" value="Aminoacyl-histidine dipeptidase PepD"/>
    <property type="match status" value="1"/>
</dbReference>
<keyword evidence="5" id="KW-0378">Hydrolase</keyword>
<dbReference type="RefSeq" id="WP_060587212.1">
    <property type="nucleotide sequence ID" value="NZ_CP013067.1"/>
</dbReference>
<evidence type="ECO:0000256" key="10">
    <source>
        <dbReference type="ARBA" id="ARBA00036421"/>
    </source>
</evidence>
<evidence type="ECO:0000256" key="16">
    <source>
        <dbReference type="ARBA" id="ARBA00076004"/>
    </source>
</evidence>
<dbReference type="GO" id="GO:0046872">
    <property type="term" value="F:metal ion binding"/>
    <property type="evidence" value="ECO:0007669"/>
    <property type="project" value="UniProtKB-KW"/>
</dbReference>
<evidence type="ECO:0000256" key="4">
    <source>
        <dbReference type="ARBA" id="ARBA00022723"/>
    </source>
</evidence>
<keyword evidence="4" id="KW-0479">Metal-binding</keyword>
<evidence type="ECO:0000256" key="11">
    <source>
        <dbReference type="ARBA" id="ARBA00038976"/>
    </source>
</evidence>
<keyword evidence="9" id="KW-0170">Cobalt</keyword>
<dbReference type="GO" id="GO:0070573">
    <property type="term" value="F:metallodipeptidase activity"/>
    <property type="evidence" value="ECO:0007669"/>
    <property type="project" value="TreeGrafter"/>
</dbReference>
<accession>A0A0S2SLL4</accession>
<dbReference type="PANTHER" id="PTHR43501:SF1">
    <property type="entry name" value="CYTOSOL NON-SPECIFIC DIPEPTIDASE"/>
    <property type="match status" value="1"/>
</dbReference>
<dbReference type="NCBIfam" id="TIGR01893">
    <property type="entry name" value="aa-his-dipept"/>
    <property type="match status" value="1"/>
</dbReference>
<name>A0A0S2SLL4_9GAMM</name>
<dbReference type="InterPro" id="IPR002933">
    <property type="entry name" value="Peptidase_M20"/>
</dbReference>
<reference evidence="21" key="1">
    <citation type="submission" date="2015-10" db="EMBL/GenBank/DDBJ databases">
        <title>Complete Genome Sequence of Aeromonas schubertii strain WL1483.</title>
        <authorList>
            <person name="Liu L."/>
        </authorList>
    </citation>
    <scope>NUCLEOTIDE SEQUENCE [LARGE SCALE GENOMIC DNA]</scope>
    <source>
        <strain evidence="21">WL1483</strain>
    </source>
</reference>
<comment type="cofactor">
    <cofactor evidence="2">
        <name>Zn(2+)</name>
        <dbReference type="ChEBI" id="CHEBI:29105"/>
    </cofactor>
</comment>
<evidence type="ECO:0000256" key="8">
    <source>
        <dbReference type="ARBA" id="ARBA00023049"/>
    </source>
</evidence>
<evidence type="ECO:0000256" key="1">
    <source>
        <dbReference type="ARBA" id="ARBA00001941"/>
    </source>
</evidence>
<dbReference type="InterPro" id="IPR001160">
    <property type="entry name" value="Peptidase_M20C"/>
</dbReference>
<dbReference type="CDD" id="cd03890">
    <property type="entry name" value="M20_pepD"/>
    <property type="match status" value="1"/>
</dbReference>
<comment type="catalytic activity">
    <reaction evidence="10">
        <text>Hydrolysis of dipeptides, preferentially hydrophobic dipeptides including prolyl amino acids.</text>
        <dbReference type="EC" id="3.4.13.18"/>
    </reaction>
</comment>
<dbReference type="InterPro" id="IPR011650">
    <property type="entry name" value="Peptidase_M20_dimer"/>
</dbReference>
<feature type="domain" description="Peptidase M20 dimerisation" evidence="19">
    <location>
        <begin position="207"/>
        <end position="290"/>
    </location>
</feature>
<dbReference type="PRINTS" id="PR00934">
    <property type="entry name" value="XHISDIPTASE"/>
</dbReference>
<dbReference type="SUPFAM" id="SSF53187">
    <property type="entry name" value="Zn-dependent exopeptidases"/>
    <property type="match status" value="1"/>
</dbReference>
<evidence type="ECO:0000256" key="2">
    <source>
        <dbReference type="ARBA" id="ARBA00001947"/>
    </source>
</evidence>